<sequence>MWIVENFYWILIVGFAIISALSKSGKSKQKNNPRGMPTFGGNGDRKERRSIEEERDDQNSNPDTGSVLYRSSQLDTSSGSSSFEEIDNRTFDSFPSGDYSTGEGVSQMWEDQEPKQETLEDRKRMMQRDIDKVNASLDRITSVMDAGSDTLEESKQHHISPLAEQARQGIIWSEILGPPRSKRSYNQRRN</sequence>
<gene>
    <name evidence="3" type="ORF">JCM16418_1019</name>
</gene>
<dbReference type="OrthoDB" id="1798639at2"/>
<evidence type="ECO:0000256" key="1">
    <source>
        <dbReference type="SAM" id="MobiDB-lite"/>
    </source>
</evidence>
<accession>W7YET9</accession>
<feature type="compositionally biased region" description="Basic and acidic residues" evidence="1">
    <location>
        <begin position="43"/>
        <end position="52"/>
    </location>
</feature>
<dbReference type="eggNOG" id="ENOG50305U1">
    <property type="taxonomic scope" value="Bacteria"/>
</dbReference>
<keyword evidence="4" id="KW-1185">Reference proteome</keyword>
<protein>
    <submittedName>
        <fullName evidence="3">Uncharacterized protein</fullName>
    </submittedName>
</protein>
<evidence type="ECO:0000313" key="3">
    <source>
        <dbReference type="EMBL" id="GAF07032.1"/>
    </source>
</evidence>
<dbReference type="STRING" id="1236976.JCM16418_1019"/>
<evidence type="ECO:0000256" key="2">
    <source>
        <dbReference type="SAM" id="Phobius"/>
    </source>
</evidence>
<feature type="region of interest" description="Disordered" evidence="1">
    <location>
        <begin position="24"/>
        <end position="118"/>
    </location>
</feature>
<feature type="transmembrane region" description="Helical" evidence="2">
    <location>
        <begin position="6"/>
        <end position="22"/>
    </location>
</feature>
<dbReference type="AlphaFoldDB" id="W7YET9"/>
<comment type="caution">
    <text evidence="3">The sequence shown here is derived from an EMBL/GenBank/DDBJ whole genome shotgun (WGS) entry which is preliminary data.</text>
</comment>
<reference evidence="3 4" key="1">
    <citation type="journal article" date="2014" name="Genome Announc.">
        <title>Draft Genome Sequence of Paenibacillus pini JCM 16418T, Isolated from the Rhizosphere of Pine Tree.</title>
        <authorList>
            <person name="Yuki M."/>
            <person name="Oshima K."/>
            <person name="Suda W."/>
            <person name="Oshida Y."/>
            <person name="Kitamura K."/>
            <person name="Iida Y."/>
            <person name="Hattori M."/>
            <person name="Ohkuma M."/>
        </authorList>
    </citation>
    <scope>NUCLEOTIDE SEQUENCE [LARGE SCALE GENOMIC DNA]</scope>
    <source>
        <strain evidence="3 4">JCM 16418</strain>
    </source>
</reference>
<dbReference type="Proteomes" id="UP000019364">
    <property type="component" value="Unassembled WGS sequence"/>
</dbReference>
<dbReference type="EMBL" id="BAVZ01000002">
    <property type="protein sequence ID" value="GAF07032.1"/>
    <property type="molecule type" value="Genomic_DNA"/>
</dbReference>
<keyword evidence="2" id="KW-1133">Transmembrane helix</keyword>
<proteinExistence type="predicted"/>
<keyword evidence="2" id="KW-0812">Transmembrane</keyword>
<keyword evidence="2" id="KW-0472">Membrane</keyword>
<dbReference type="RefSeq" id="WP_036646622.1">
    <property type="nucleotide sequence ID" value="NZ_BAVZ01000002.1"/>
</dbReference>
<organism evidence="3 4">
    <name type="scientific">Paenibacillus pini JCM 16418</name>
    <dbReference type="NCBI Taxonomy" id="1236976"/>
    <lineage>
        <taxon>Bacteria</taxon>
        <taxon>Bacillati</taxon>
        <taxon>Bacillota</taxon>
        <taxon>Bacilli</taxon>
        <taxon>Bacillales</taxon>
        <taxon>Paenibacillaceae</taxon>
        <taxon>Paenibacillus</taxon>
    </lineage>
</organism>
<name>W7YET9_9BACL</name>
<feature type="compositionally biased region" description="Low complexity" evidence="1">
    <location>
        <begin position="71"/>
        <end position="82"/>
    </location>
</feature>
<evidence type="ECO:0000313" key="4">
    <source>
        <dbReference type="Proteomes" id="UP000019364"/>
    </source>
</evidence>